<name>A0A7D9F116_PARCT</name>
<feature type="non-terminal residue" evidence="1">
    <location>
        <position position="1"/>
    </location>
</feature>
<comment type="caution">
    <text evidence="1">The sequence shown here is derived from an EMBL/GenBank/DDBJ whole genome shotgun (WGS) entry which is preliminary data.</text>
</comment>
<proteinExistence type="predicted"/>
<evidence type="ECO:0000313" key="1">
    <source>
        <dbReference type="EMBL" id="CAB4019670.1"/>
    </source>
</evidence>
<sequence>VHWDKYKSERNKVNSEMKRAKTVYYQTRIKEFSLAKGPKDMKKTWSLINTLLDK</sequence>
<evidence type="ECO:0000313" key="2">
    <source>
        <dbReference type="Proteomes" id="UP001152795"/>
    </source>
</evidence>
<organism evidence="1 2">
    <name type="scientific">Paramuricea clavata</name>
    <name type="common">Red gorgonian</name>
    <name type="synonym">Violescent sea-whip</name>
    <dbReference type="NCBI Taxonomy" id="317549"/>
    <lineage>
        <taxon>Eukaryota</taxon>
        <taxon>Metazoa</taxon>
        <taxon>Cnidaria</taxon>
        <taxon>Anthozoa</taxon>
        <taxon>Octocorallia</taxon>
        <taxon>Malacalcyonacea</taxon>
        <taxon>Plexauridae</taxon>
        <taxon>Paramuricea</taxon>
    </lineage>
</organism>
<reference evidence="1" key="1">
    <citation type="submission" date="2020-04" db="EMBL/GenBank/DDBJ databases">
        <authorList>
            <person name="Alioto T."/>
            <person name="Alioto T."/>
            <person name="Gomez Garrido J."/>
        </authorList>
    </citation>
    <scope>NUCLEOTIDE SEQUENCE</scope>
    <source>
        <strain evidence="1">A484AB</strain>
    </source>
</reference>
<keyword evidence="2" id="KW-1185">Reference proteome</keyword>
<dbReference type="AlphaFoldDB" id="A0A7D9F116"/>
<feature type="non-terminal residue" evidence="1">
    <location>
        <position position="54"/>
    </location>
</feature>
<dbReference type="EMBL" id="CACRXK020010575">
    <property type="protein sequence ID" value="CAB4019670.1"/>
    <property type="molecule type" value="Genomic_DNA"/>
</dbReference>
<protein>
    <submittedName>
        <fullName evidence="1">Uncharacterized protein</fullName>
    </submittedName>
</protein>
<gene>
    <name evidence="1" type="ORF">PACLA_8A009678</name>
</gene>
<accession>A0A7D9F116</accession>
<dbReference type="Proteomes" id="UP001152795">
    <property type="component" value="Unassembled WGS sequence"/>
</dbReference>